<keyword evidence="3" id="KW-1185">Reference proteome</keyword>
<reference evidence="2" key="1">
    <citation type="submission" date="2021-10" db="EMBL/GenBank/DDBJ databases">
        <title>Tropical sea cucumber genome reveals ecological adaptation and Cuvierian tubules defense mechanism.</title>
        <authorList>
            <person name="Chen T."/>
        </authorList>
    </citation>
    <scope>NUCLEOTIDE SEQUENCE</scope>
    <source>
        <strain evidence="2">Nanhai2018</strain>
        <tissue evidence="2">Muscle</tissue>
    </source>
</reference>
<evidence type="ECO:0000313" key="2">
    <source>
        <dbReference type="EMBL" id="KAJ8042124.1"/>
    </source>
</evidence>
<feature type="compositionally biased region" description="Basic and acidic residues" evidence="1">
    <location>
        <begin position="71"/>
        <end position="92"/>
    </location>
</feature>
<sequence>MRYPRPFRGRGRIANPGTHTPRIARRGCSFVGRPRPGALQCRPLQGGIPMTRGNCRGRPYARSHKSLPRTVQRDHLHEDIPRPESSRGERSHNFPAESSPRSECLFSGTLGSRVTRDGRSHYHSPYFRSRQPGQSHGRSLRAKSNELEHLQGANPLQGSSGRNGGLYIPLISSKSLITQGIPWRNF</sequence>
<organism evidence="2 3">
    <name type="scientific">Holothuria leucospilota</name>
    <name type="common">Black long sea cucumber</name>
    <name type="synonym">Mertensiothuria leucospilota</name>
    <dbReference type="NCBI Taxonomy" id="206669"/>
    <lineage>
        <taxon>Eukaryota</taxon>
        <taxon>Metazoa</taxon>
        <taxon>Echinodermata</taxon>
        <taxon>Eleutherozoa</taxon>
        <taxon>Echinozoa</taxon>
        <taxon>Holothuroidea</taxon>
        <taxon>Aspidochirotacea</taxon>
        <taxon>Aspidochirotida</taxon>
        <taxon>Holothuriidae</taxon>
        <taxon>Holothuria</taxon>
    </lineage>
</organism>
<comment type="caution">
    <text evidence="2">The sequence shown here is derived from an EMBL/GenBank/DDBJ whole genome shotgun (WGS) entry which is preliminary data.</text>
</comment>
<evidence type="ECO:0000256" key="1">
    <source>
        <dbReference type="SAM" id="MobiDB-lite"/>
    </source>
</evidence>
<feature type="region of interest" description="Disordered" evidence="1">
    <location>
        <begin position="54"/>
        <end position="141"/>
    </location>
</feature>
<gene>
    <name evidence="2" type="ORF">HOLleu_13113</name>
</gene>
<feature type="region of interest" description="Disordered" evidence="1">
    <location>
        <begin position="1"/>
        <end position="20"/>
    </location>
</feature>
<name>A0A9Q1CCN8_HOLLE</name>
<feature type="compositionally biased region" description="Basic residues" evidence="1">
    <location>
        <begin position="1"/>
        <end position="11"/>
    </location>
</feature>
<dbReference type="Proteomes" id="UP001152320">
    <property type="component" value="Chromosome 5"/>
</dbReference>
<evidence type="ECO:0000313" key="3">
    <source>
        <dbReference type="Proteomes" id="UP001152320"/>
    </source>
</evidence>
<dbReference type="AlphaFoldDB" id="A0A9Q1CCN8"/>
<protein>
    <submittedName>
        <fullName evidence="2">Uncharacterized protein</fullName>
    </submittedName>
</protein>
<proteinExistence type="predicted"/>
<dbReference type="EMBL" id="JAIZAY010000005">
    <property type="protein sequence ID" value="KAJ8042124.1"/>
    <property type="molecule type" value="Genomic_DNA"/>
</dbReference>
<accession>A0A9Q1CCN8</accession>